<dbReference type="Pfam" id="PF04770">
    <property type="entry name" value="ZF-HD_dimer"/>
    <property type="match status" value="1"/>
</dbReference>
<evidence type="ECO:0000256" key="12">
    <source>
        <dbReference type="SAM" id="MobiDB-lite"/>
    </source>
</evidence>
<keyword evidence="9" id="KW-0371">Homeobox</keyword>
<evidence type="ECO:0000256" key="6">
    <source>
        <dbReference type="ARBA" id="ARBA00022833"/>
    </source>
</evidence>
<reference evidence="14 15" key="1">
    <citation type="submission" date="2020-08" db="EMBL/GenBank/DDBJ databases">
        <title>Plant Genome Project.</title>
        <authorList>
            <person name="Zhang R.-G."/>
        </authorList>
    </citation>
    <scope>NUCLEOTIDE SEQUENCE [LARGE SCALE GENOMIC DNA]</scope>
    <source>
        <tissue evidence="14">Rhizome</tissue>
    </source>
</reference>
<evidence type="ECO:0000256" key="2">
    <source>
        <dbReference type="ARBA" id="ARBA00004123"/>
    </source>
</evidence>
<dbReference type="Proteomes" id="UP000734854">
    <property type="component" value="Unassembled WGS sequence"/>
</dbReference>
<evidence type="ECO:0000256" key="11">
    <source>
        <dbReference type="ARBA" id="ARBA00023242"/>
    </source>
</evidence>
<evidence type="ECO:0000256" key="7">
    <source>
        <dbReference type="ARBA" id="ARBA00023015"/>
    </source>
</evidence>
<feature type="compositionally biased region" description="Polar residues" evidence="12">
    <location>
        <begin position="228"/>
        <end position="239"/>
    </location>
</feature>
<dbReference type="NCBIfam" id="TIGR01566">
    <property type="entry name" value="ZF_HD_prot_N"/>
    <property type="match status" value="1"/>
</dbReference>
<evidence type="ECO:0000259" key="13">
    <source>
        <dbReference type="PROSITE" id="PS51523"/>
    </source>
</evidence>
<keyword evidence="11" id="KW-0539">Nucleus</keyword>
<dbReference type="GO" id="GO:0005634">
    <property type="term" value="C:nucleus"/>
    <property type="evidence" value="ECO:0007669"/>
    <property type="project" value="UniProtKB-SubCell"/>
</dbReference>
<evidence type="ECO:0000256" key="5">
    <source>
        <dbReference type="ARBA" id="ARBA00022771"/>
    </source>
</evidence>
<feature type="region of interest" description="Disordered" evidence="12">
    <location>
        <begin position="171"/>
        <end position="212"/>
    </location>
</feature>
<name>A0A8J5EMY2_ZINOF</name>
<keyword evidence="10" id="KW-0804">Transcription</keyword>
<feature type="domain" description="ZF-HD dimerization-type" evidence="13">
    <location>
        <begin position="269"/>
        <end position="318"/>
    </location>
</feature>
<dbReference type="FunFam" id="1.10.10.60:FF:000257">
    <property type="entry name" value="Zinc-finger homeodomain protein 2"/>
    <property type="match status" value="1"/>
</dbReference>
<dbReference type="NCBIfam" id="TIGR01565">
    <property type="entry name" value="homeo_ZF_HD"/>
    <property type="match status" value="1"/>
</dbReference>
<dbReference type="GO" id="GO:0050793">
    <property type="term" value="P:regulation of developmental process"/>
    <property type="evidence" value="ECO:0007669"/>
    <property type="project" value="TreeGrafter"/>
</dbReference>
<evidence type="ECO:0000256" key="4">
    <source>
        <dbReference type="ARBA" id="ARBA00022723"/>
    </source>
</evidence>
<keyword evidence="6" id="KW-0862">Zinc</keyword>
<comment type="caution">
    <text evidence="14">The sequence shown here is derived from an EMBL/GenBank/DDBJ whole genome shotgun (WGS) entry which is preliminary data.</text>
</comment>
<comment type="function">
    <text evidence="1">Putative transcription factor.</text>
</comment>
<feature type="region of interest" description="Disordered" evidence="12">
    <location>
        <begin position="371"/>
        <end position="407"/>
    </location>
</feature>
<keyword evidence="7" id="KW-0805">Transcription regulation</keyword>
<dbReference type="PROSITE" id="PS51523">
    <property type="entry name" value="ZF_HD_DIMER"/>
    <property type="match status" value="1"/>
</dbReference>
<feature type="region of interest" description="Disordered" evidence="12">
    <location>
        <begin position="226"/>
        <end position="252"/>
    </location>
</feature>
<evidence type="ECO:0000313" key="15">
    <source>
        <dbReference type="Proteomes" id="UP000734854"/>
    </source>
</evidence>
<comment type="subcellular location">
    <subcellularLocation>
        <location evidence="2">Nucleus</location>
    </subcellularLocation>
</comment>
<sequence>MKREGGGRAWGPSSTPAPVPKELAGAVPGVDGEQLKESNGEEGVEEEGYSCGGGKSSSEIEIIRGRSTSLSPRLSPFLEQNGSWETMDNASHATPTATPSFPLVVVVALSVALLLVPERFQSLPLLVGSDIDRSSASLMEFRHNNPNEIGIGSSSSTAYNSSLVRGGSAFSKPTLSSSSSLVSPRAVAGGGGGGGLRNGHVFGHGQTPPPPSTLEMAPAVIDRAPQSVAKNTDQSSVSNSPPPVGETGVAASASAKAKTSAEADVSGKYKECLRNHAAALGGHVLDGCGEFMPGGEPETADALRCAACGCHRSFHRREQDGGGGSSFFHCATRLPLLLPPPQAHSHHQKQFQFGRFPANPSPAAGMPGFVHFGGGGGNNPSGSGGTTTESSSEERIRTGTPTPPAAAMPRKRFRTKFSTEQKEKMLAFAERIGWRIQRQDDTMVQQFCAEIGVRRQVLKVWMHNNKHATEQQPMVQQSNHHPQHLQ</sequence>
<keyword evidence="4" id="KW-0479">Metal-binding</keyword>
<accession>A0A8J5EMY2</accession>
<proteinExistence type="predicted"/>
<evidence type="ECO:0000256" key="3">
    <source>
        <dbReference type="ARBA" id="ARBA00011416"/>
    </source>
</evidence>
<keyword evidence="8" id="KW-0238">DNA-binding</keyword>
<feature type="compositionally biased region" description="Gly residues" evidence="12">
    <location>
        <begin position="371"/>
        <end position="385"/>
    </location>
</feature>
<evidence type="ECO:0000256" key="9">
    <source>
        <dbReference type="ARBA" id="ARBA00023155"/>
    </source>
</evidence>
<dbReference type="SUPFAM" id="SSF46689">
    <property type="entry name" value="Homeodomain-like"/>
    <property type="match status" value="1"/>
</dbReference>
<dbReference type="PANTHER" id="PTHR31948">
    <property type="entry name" value="ZINC-FINGER HOMEODOMAIN PROTEIN 2"/>
    <property type="match status" value="1"/>
</dbReference>
<feature type="compositionally biased region" description="Gly residues" evidence="12">
    <location>
        <begin position="188"/>
        <end position="197"/>
    </location>
</feature>
<dbReference type="InterPro" id="IPR009057">
    <property type="entry name" value="Homeodomain-like_sf"/>
</dbReference>
<dbReference type="Gene3D" id="1.10.10.60">
    <property type="entry name" value="Homeodomain-like"/>
    <property type="match status" value="1"/>
</dbReference>
<dbReference type="GO" id="GO:0000976">
    <property type="term" value="F:transcription cis-regulatory region binding"/>
    <property type="evidence" value="ECO:0007669"/>
    <property type="project" value="TreeGrafter"/>
</dbReference>
<dbReference type="EMBL" id="JACMSC010000022">
    <property type="protein sequence ID" value="KAG6469423.1"/>
    <property type="molecule type" value="Genomic_DNA"/>
</dbReference>
<evidence type="ECO:0000256" key="1">
    <source>
        <dbReference type="ARBA" id="ARBA00004049"/>
    </source>
</evidence>
<evidence type="ECO:0000256" key="8">
    <source>
        <dbReference type="ARBA" id="ARBA00023125"/>
    </source>
</evidence>
<dbReference type="InterPro" id="IPR006456">
    <property type="entry name" value="ZF_HD_homeobox_Cys/His_dimer"/>
</dbReference>
<evidence type="ECO:0000256" key="10">
    <source>
        <dbReference type="ARBA" id="ARBA00023163"/>
    </source>
</evidence>
<comment type="subunit">
    <text evidence="3">Homo- and heterodimer with other ZFHD proteins.</text>
</comment>
<gene>
    <name evidence="14" type="ORF">ZIOFF_074140</name>
</gene>
<organism evidence="14 15">
    <name type="scientific">Zingiber officinale</name>
    <name type="common">Ginger</name>
    <name type="synonym">Amomum zingiber</name>
    <dbReference type="NCBI Taxonomy" id="94328"/>
    <lineage>
        <taxon>Eukaryota</taxon>
        <taxon>Viridiplantae</taxon>
        <taxon>Streptophyta</taxon>
        <taxon>Embryophyta</taxon>
        <taxon>Tracheophyta</taxon>
        <taxon>Spermatophyta</taxon>
        <taxon>Magnoliopsida</taxon>
        <taxon>Liliopsida</taxon>
        <taxon>Zingiberales</taxon>
        <taxon>Zingiberaceae</taxon>
        <taxon>Zingiber</taxon>
    </lineage>
</organism>
<evidence type="ECO:0000313" key="14">
    <source>
        <dbReference type="EMBL" id="KAG6469423.1"/>
    </source>
</evidence>
<dbReference type="GO" id="GO:0008270">
    <property type="term" value="F:zinc ion binding"/>
    <property type="evidence" value="ECO:0007669"/>
    <property type="project" value="UniProtKB-KW"/>
</dbReference>
<dbReference type="AlphaFoldDB" id="A0A8J5EMY2"/>
<feature type="compositionally biased region" description="Low complexity" evidence="12">
    <location>
        <begin position="171"/>
        <end position="183"/>
    </location>
</feature>
<dbReference type="GO" id="GO:0003700">
    <property type="term" value="F:DNA-binding transcription factor activity"/>
    <property type="evidence" value="ECO:0007669"/>
    <property type="project" value="TreeGrafter"/>
</dbReference>
<feature type="region of interest" description="Disordered" evidence="12">
    <location>
        <begin position="1"/>
        <end position="57"/>
    </location>
</feature>
<protein>
    <recommendedName>
        <fullName evidence="13">ZF-HD dimerization-type domain-containing protein</fullName>
    </recommendedName>
</protein>
<dbReference type="InterPro" id="IPR006455">
    <property type="entry name" value="Homeodomain_ZF_HD"/>
</dbReference>
<keyword evidence="15" id="KW-1185">Reference proteome</keyword>
<keyword evidence="5" id="KW-0863">Zinc-finger</keyword>
<dbReference type="PANTHER" id="PTHR31948:SF167">
    <property type="entry name" value="ZINC-FINGER HOMEODOMAIN PROTEIN 6"/>
    <property type="match status" value="1"/>
</dbReference>